<dbReference type="RefSeq" id="WP_013393721.1">
    <property type="nucleotide sequence ID" value="NC_014640.1"/>
</dbReference>
<reference evidence="7 8" key="1">
    <citation type="journal article" date="2011" name="J. Bacteriol.">
        <title>Complete genome sequence of the haloaromatic acid-degrading bacterium Achromobacter xylosoxidans A8.</title>
        <authorList>
            <person name="Strnad H."/>
            <person name="Ridl J."/>
            <person name="Paces J."/>
            <person name="Kolar M."/>
            <person name="Vlcek C."/>
            <person name="Paces V."/>
        </authorList>
    </citation>
    <scope>NUCLEOTIDE SEQUENCE [LARGE SCALE GENOMIC DNA]</scope>
    <source>
        <strain evidence="7 8">A8</strain>
    </source>
</reference>
<keyword evidence="3" id="KW-0238">DNA-binding</keyword>
<dbReference type="InterPro" id="IPR000847">
    <property type="entry name" value="LysR_HTH_N"/>
</dbReference>
<dbReference type="AlphaFoldDB" id="E3HX52"/>
<dbReference type="eggNOG" id="COG0583">
    <property type="taxonomic scope" value="Bacteria"/>
</dbReference>
<dbReference type="InterPro" id="IPR036390">
    <property type="entry name" value="WH_DNA-bd_sf"/>
</dbReference>
<dbReference type="SUPFAM" id="SSF53850">
    <property type="entry name" value="Periplasmic binding protein-like II"/>
    <property type="match status" value="1"/>
</dbReference>
<comment type="similarity">
    <text evidence="1">Belongs to the LysR transcriptional regulatory family.</text>
</comment>
<dbReference type="GO" id="GO:2000142">
    <property type="term" value="P:regulation of DNA-templated transcription initiation"/>
    <property type="evidence" value="ECO:0007669"/>
    <property type="project" value="TreeGrafter"/>
</dbReference>
<dbReference type="Proteomes" id="UP000006876">
    <property type="component" value="Chromosome"/>
</dbReference>
<dbReference type="PANTHER" id="PTHR30293:SF0">
    <property type="entry name" value="NITROGEN ASSIMILATION REGULATORY PROTEIN NAC"/>
    <property type="match status" value="1"/>
</dbReference>
<dbReference type="Pfam" id="PF00126">
    <property type="entry name" value="HTH_1"/>
    <property type="match status" value="1"/>
</dbReference>
<gene>
    <name evidence="7" type="ordered locus">AXYL_03086</name>
</gene>
<dbReference type="HOGENOM" id="CLU_039613_6_5_4"/>
<dbReference type="GO" id="GO:0003700">
    <property type="term" value="F:DNA-binding transcription factor activity"/>
    <property type="evidence" value="ECO:0007669"/>
    <property type="project" value="InterPro"/>
</dbReference>
<dbReference type="PATRIC" id="fig|762376.5.peg.3104"/>
<organism evidence="7 8">
    <name type="scientific">Achromobacter xylosoxidans (strain A8)</name>
    <dbReference type="NCBI Taxonomy" id="762376"/>
    <lineage>
        <taxon>Bacteria</taxon>
        <taxon>Pseudomonadati</taxon>
        <taxon>Pseudomonadota</taxon>
        <taxon>Betaproteobacteria</taxon>
        <taxon>Burkholderiales</taxon>
        <taxon>Alcaligenaceae</taxon>
        <taxon>Achromobacter</taxon>
    </lineage>
</organism>
<dbReference type="EMBL" id="CP002287">
    <property type="protein sequence ID" value="ADP16406.1"/>
    <property type="molecule type" value="Genomic_DNA"/>
</dbReference>
<protein>
    <submittedName>
        <fullName evidence="7">Bacterial regulatory helix-turn-helix protein, LysR family protein 92</fullName>
    </submittedName>
</protein>
<evidence type="ECO:0000256" key="4">
    <source>
        <dbReference type="ARBA" id="ARBA00023159"/>
    </source>
</evidence>
<dbReference type="OrthoDB" id="8587114at2"/>
<dbReference type="Gene3D" id="1.10.10.10">
    <property type="entry name" value="Winged helix-like DNA-binding domain superfamily/Winged helix DNA-binding domain"/>
    <property type="match status" value="1"/>
</dbReference>
<proteinExistence type="inferred from homology"/>
<dbReference type="PRINTS" id="PR00039">
    <property type="entry name" value="HTHLYSR"/>
</dbReference>
<dbReference type="STRING" id="762376.AXYL_03086"/>
<keyword evidence="5" id="KW-0804">Transcription</keyword>
<dbReference type="Pfam" id="PF03466">
    <property type="entry name" value="LysR_substrate"/>
    <property type="match status" value="1"/>
</dbReference>
<dbReference type="GO" id="GO:0003677">
    <property type="term" value="F:DNA binding"/>
    <property type="evidence" value="ECO:0007669"/>
    <property type="project" value="UniProtKB-KW"/>
</dbReference>
<evidence type="ECO:0000259" key="6">
    <source>
        <dbReference type="PROSITE" id="PS50931"/>
    </source>
</evidence>
<dbReference type="PROSITE" id="PS50931">
    <property type="entry name" value="HTH_LYSR"/>
    <property type="match status" value="1"/>
</dbReference>
<keyword evidence="4" id="KW-0010">Activator</keyword>
<sequence length="329" mass="35582">MDLRKIENLIHVADSGSFSKAASVLGIAQSALGRQVRKLEDECGCALLYRNGRGVSLTPEGEKLLDSLRPLLAQMARVVTEFHDEQKSPSGQVTLGLTPTLSHMVGMPLVAEVWKRHPRIQLNVITGYSGYVHEWLANARVDIAVLHDARRSQHVVVDPLAELDLALVSPAQNLSPAARALSSIDFSQLADLPLALPTRSHGLRRTLEQAAAQADAPLNVVFEMDALELMKEIVLNGLAHTVLALPAVVGELHSGQLVARRIVNPALSTRLMLATASNRPLTQAVKIVQDVLRELLEGMVQAEPYRSYMRMAGVRCVSAEPGGGYSSAP</sequence>
<evidence type="ECO:0000256" key="3">
    <source>
        <dbReference type="ARBA" id="ARBA00023125"/>
    </source>
</evidence>
<evidence type="ECO:0000256" key="2">
    <source>
        <dbReference type="ARBA" id="ARBA00023015"/>
    </source>
</evidence>
<dbReference type="PANTHER" id="PTHR30293">
    <property type="entry name" value="TRANSCRIPTIONAL REGULATORY PROTEIN NAC-RELATED"/>
    <property type="match status" value="1"/>
</dbReference>
<keyword evidence="2" id="KW-0805">Transcription regulation</keyword>
<accession>E3HX52</accession>
<dbReference type="SUPFAM" id="SSF46785">
    <property type="entry name" value="Winged helix' DNA-binding domain"/>
    <property type="match status" value="1"/>
</dbReference>
<dbReference type="InterPro" id="IPR036388">
    <property type="entry name" value="WH-like_DNA-bd_sf"/>
</dbReference>
<dbReference type="InterPro" id="IPR005119">
    <property type="entry name" value="LysR_subst-bd"/>
</dbReference>
<dbReference type="Gene3D" id="3.40.190.290">
    <property type="match status" value="1"/>
</dbReference>
<feature type="domain" description="HTH lysR-type" evidence="6">
    <location>
        <begin position="1"/>
        <end position="58"/>
    </location>
</feature>
<dbReference type="FunFam" id="1.10.10.10:FF:000001">
    <property type="entry name" value="LysR family transcriptional regulator"/>
    <property type="match status" value="1"/>
</dbReference>
<name>E3HX52_ACHXA</name>
<evidence type="ECO:0000256" key="5">
    <source>
        <dbReference type="ARBA" id="ARBA00023163"/>
    </source>
</evidence>
<dbReference type="KEGG" id="axy:AXYL_03086"/>
<evidence type="ECO:0000256" key="1">
    <source>
        <dbReference type="ARBA" id="ARBA00009437"/>
    </source>
</evidence>
<evidence type="ECO:0000313" key="7">
    <source>
        <dbReference type="EMBL" id="ADP16406.1"/>
    </source>
</evidence>
<evidence type="ECO:0000313" key="8">
    <source>
        <dbReference type="Proteomes" id="UP000006876"/>
    </source>
</evidence>